<evidence type="ECO:0000256" key="1">
    <source>
        <dbReference type="ARBA" id="ARBA00001968"/>
    </source>
</evidence>
<evidence type="ECO:0000313" key="3">
    <source>
        <dbReference type="EMBL" id="SVB12708.1"/>
    </source>
</evidence>
<sequence>MRFLLASSSPRRAELLAAAGYVFEVKSCSVDETPLPGEIPALYVARLAAAKADRVAETADDCVVLGADTSVVLDGDILGKPVDDADAAKMLRRLSGRSHEVLTGVSIRYASQRVVAVDRTVV</sequence>
<dbReference type="PANTHER" id="PTHR43213:SF5">
    <property type="entry name" value="BIFUNCTIONAL DTTP_UTP PYROPHOSPHATASE_METHYLTRANSFERASE PROTEIN-RELATED"/>
    <property type="match status" value="1"/>
</dbReference>
<dbReference type="InterPro" id="IPR003697">
    <property type="entry name" value="Maf-like"/>
</dbReference>
<dbReference type="InterPro" id="IPR029001">
    <property type="entry name" value="ITPase-like_fam"/>
</dbReference>
<proteinExistence type="predicted"/>
<accession>A0A382BFX5</accession>
<gene>
    <name evidence="3" type="ORF">METZ01_LOCUS165562</name>
</gene>
<evidence type="ECO:0000256" key="2">
    <source>
        <dbReference type="ARBA" id="ARBA00022801"/>
    </source>
</evidence>
<feature type="non-terminal residue" evidence="3">
    <location>
        <position position="122"/>
    </location>
</feature>
<comment type="cofactor">
    <cofactor evidence="1">
        <name>a divalent metal cation</name>
        <dbReference type="ChEBI" id="CHEBI:60240"/>
    </cofactor>
</comment>
<dbReference type="AlphaFoldDB" id="A0A382BFX5"/>
<dbReference type="GO" id="GO:0047429">
    <property type="term" value="F:nucleoside triphosphate diphosphatase activity"/>
    <property type="evidence" value="ECO:0007669"/>
    <property type="project" value="InterPro"/>
</dbReference>
<name>A0A382BFX5_9ZZZZ</name>
<keyword evidence="2" id="KW-0378">Hydrolase</keyword>
<evidence type="ECO:0008006" key="4">
    <source>
        <dbReference type="Google" id="ProtNLM"/>
    </source>
</evidence>
<organism evidence="3">
    <name type="scientific">marine metagenome</name>
    <dbReference type="NCBI Taxonomy" id="408172"/>
    <lineage>
        <taxon>unclassified sequences</taxon>
        <taxon>metagenomes</taxon>
        <taxon>ecological metagenomes</taxon>
    </lineage>
</organism>
<dbReference type="PANTHER" id="PTHR43213">
    <property type="entry name" value="BIFUNCTIONAL DTTP/UTP PYROPHOSPHATASE/METHYLTRANSFERASE PROTEIN-RELATED"/>
    <property type="match status" value="1"/>
</dbReference>
<dbReference type="Pfam" id="PF02545">
    <property type="entry name" value="Maf"/>
    <property type="match status" value="1"/>
</dbReference>
<reference evidence="3" key="1">
    <citation type="submission" date="2018-05" db="EMBL/GenBank/DDBJ databases">
        <authorList>
            <person name="Lanie J.A."/>
            <person name="Ng W.-L."/>
            <person name="Kazmierczak K.M."/>
            <person name="Andrzejewski T.M."/>
            <person name="Davidsen T.M."/>
            <person name="Wayne K.J."/>
            <person name="Tettelin H."/>
            <person name="Glass J.I."/>
            <person name="Rusch D."/>
            <person name="Podicherti R."/>
            <person name="Tsui H.-C.T."/>
            <person name="Winkler M.E."/>
        </authorList>
    </citation>
    <scope>NUCLEOTIDE SEQUENCE</scope>
</reference>
<dbReference type="EMBL" id="UINC01029646">
    <property type="protein sequence ID" value="SVB12708.1"/>
    <property type="molecule type" value="Genomic_DNA"/>
</dbReference>
<dbReference type="Gene3D" id="3.90.950.10">
    <property type="match status" value="1"/>
</dbReference>
<protein>
    <recommendedName>
        <fullName evidence="4">Septum formation inhibitor Maf</fullName>
    </recommendedName>
</protein>
<dbReference type="SUPFAM" id="SSF52972">
    <property type="entry name" value="ITPase-like"/>
    <property type="match status" value="1"/>
</dbReference>